<sequence>MDKCWFILPHPDVRPPDIPPSGIGHLTGPLCPGHLISSPARLDSVISSTPGPLPISPDMHLHLSSADDYSWTRHKGRAFHHAAGAGVPILAAAGLPVMAEVEAGISHGKYRSERWDFEKLNTYTMSPTRAYLEDTLEDGGEVSNWVKRQKLRGLSSWEVYMITGIKVGIGAKMTVVEGKAGGQEGKGGLGFSGLAEGHLASGTVTQIGTAVSQEKMSDFVWAVRLEKITKGRFDSR</sequence>
<dbReference type="EMBL" id="MU863910">
    <property type="protein sequence ID" value="KAK4201195.1"/>
    <property type="molecule type" value="Genomic_DNA"/>
</dbReference>
<reference evidence="1" key="2">
    <citation type="submission" date="2023-05" db="EMBL/GenBank/DDBJ databases">
        <authorList>
            <consortium name="Lawrence Berkeley National Laboratory"/>
            <person name="Steindorff A."/>
            <person name="Hensen N."/>
            <person name="Bonometti L."/>
            <person name="Westerberg I."/>
            <person name="Brannstrom I.O."/>
            <person name="Guillou S."/>
            <person name="Cros-Aarteil S."/>
            <person name="Calhoun S."/>
            <person name="Haridas S."/>
            <person name="Kuo A."/>
            <person name="Mondo S."/>
            <person name="Pangilinan J."/>
            <person name="Riley R."/>
            <person name="Labutti K."/>
            <person name="Andreopoulos B."/>
            <person name="Lipzen A."/>
            <person name="Chen C."/>
            <person name="Yanf M."/>
            <person name="Daum C."/>
            <person name="Ng V."/>
            <person name="Clum A."/>
            <person name="Ohm R."/>
            <person name="Martin F."/>
            <person name="Silar P."/>
            <person name="Natvig D."/>
            <person name="Lalanne C."/>
            <person name="Gautier V."/>
            <person name="Ament-Velasquez S.L."/>
            <person name="Kruys A."/>
            <person name="Hutchinson M.I."/>
            <person name="Powell A.J."/>
            <person name="Barry K."/>
            <person name="Miller A.N."/>
            <person name="Grigoriev I.V."/>
            <person name="Debuchy R."/>
            <person name="Gladieux P."/>
            <person name="Thoren M.H."/>
            <person name="Johannesson H."/>
        </authorList>
    </citation>
    <scope>NUCLEOTIDE SEQUENCE</scope>
    <source>
        <strain evidence="1">CBS 315.58</strain>
    </source>
</reference>
<gene>
    <name evidence="1" type="ORF">QBC40DRAFT_278678</name>
</gene>
<organism evidence="1 2">
    <name type="scientific">Triangularia verruculosa</name>
    <dbReference type="NCBI Taxonomy" id="2587418"/>
    <lineage>
        <taxon>Eukaryota</taxon>
        <taxon>Fungi</taxon>
        <taxon>Dikarya</taxon>
        <taxon>Ascomycota</taxon>
        <taxon>Pezizomycotina</taxon>
        <taxon>Sordariomycetes</taxon>
        <taxon>Sordariomycetidae</taxon>
        <taxon>Sordariales</taxon>
        <taxon>Podosporaceae</taxon>
        <taxon>Triangularia</taxon>
    </lineage>
</organism>
<protein>
    <submittedName>
        <fullName evidence="1">Uncharacterized protein</fullName>
    </submittedName>
</protein>
<accession>A0AAN6XIN3</accession>
<keyword evidence="2" id="KW-1185">Reference proteome</keyword>
<dbReference type="AlphaFoldDB" id="A0AAN6XIN3"/>
<proteinExistence type="predicted"/>
<name>A0AAN6XIN3_9PEZI</name>
<dbReference type="Proteomes" id="UP001303160">
    <property type="component" value="Unassembled WGS sequence"/>
</dbReference>
<reference evidence="1" key="1">
    <citation type="journal article" date="2023" name="Mol. Phylogenet. Evol.">
        <title>Genome-scale phylogeny and comparative genomics of the fungal order Sordariales.</title>
        <authorList>
            <person name="Hensen N."/>
            <person name="Bonometti L."/>
            <person name="Westerberg I."/>
            <person name="Brannstrom I.O."/>
            <person name="Guillou S."/>
            <person name="Cros-Aarteil S."/>
            <person name="Calhoun S."/>
            <person name="Haridas S."/>
            <person name="Kuo A."/>
            <person name="Mondo S."/>
            <person name="Pangilinan J."/>
            <person name="Riley R."/>
            <person name="LaButti K."/>
            <person name="Andreopoulos B."/>
            <person name="Lipzen A."/>
            <person name="Chen C."/>
            <person name="Yan M."/>
            <person name="Daum C."/>
            <person name="Ng V."/>
            <person name="Clum A."/>
            <person name="Steindorff A."/>
            <person name="Ohm R.A."/>
            <person name="Martin F."/>
            <person name="Silar P."/>
            <person name="Natvig D.O."/>
            <person name="Lalanne C."/>
            <person name="Gautier V."/>
            <person name="Ament-Velasquez S.L."/>
            <person name="Kruys A."/>
            <person name="Hutchinson M.I."/>
            <person name="Powell A.J."/>
            <person name="Barry K."/>
            <person name="Miller A.N."/>
            <person name="Grigoriev I.V."/>
            <person name="Debuchy R."/>
            <person name="Gladieux P."/>
            <person name="Hiltunen Thoren M."/>
            <person name="Johannesson H."/>
        </authorList>
    </citation>
    <scope>NUCLEOTIDE SEQUENCE</scope>
    <source>
        <strain evidence="1">CBS 315.58</strain>
    </source>
</reference>
<evidence type="ECO:0000313" key="2">
    <source>
        <dbReference type="Proteomes" id="UP001303160"/>
    </source>
</evidence>
<comment type="caution">
    <text evidence="1">The sequence shown here is derived from an EMBL/GenBank/DDBJ whole genome shotgun (WGS) entry which is preliminary data.</text>
</comment>
<evidence type="ECO:0000313" key="1">
    <source>
        <dbReference type="EMBL" id="KAK4201195.1"/>
    </source>
</evidence>